<evidence type="ECO:0000259" key="9">
    <source>
        <dbReference type="PROSITE" id="PS50217"/>
    </source>
</evidence>
<name>A0AAD9DI73_9STRA</name>
<feature type="region of interest" description="Disordered" evidence="8">
    <location>
        <begin position="279"/>
        <end position="370"/>
    </location>
</feature>
<feature type="compositionally biased region" description="Low complexity" evidence="8">
    <location>
        <begin position="279"/>
        <end position="313"/>
    </location>
</feature>
<dbReference type="PROSITE" id="PS50217">
    <property type="entry name" value="BZIP"/>
    <property type="match status" value="1"/>
</dbReference>
<feature type="compositionally biased region" description="Low complexity" evidence="8">
    <location>
        <begin position="195"/>
        <end position="204"/>
    </location>
</feature>
<dbReference type="PANTHER" id="PTHR47416:SF8">
    <property type="entry name" value="BASIC-LEUCINE ZIPPER TRANSCRIPTION FACTOR E-RELATED"/>
    <property type="match status" value="1"/>
</dbReference>
<keyword evidence="4" id="KW-0238">DNA-binding</keyword>
<dbReference type="PANTHER" id="PTHR47416">
    <property type="entry name" value="BASIC-LEUCINE ZIPPER TRANSCRIPTION FACTOR F-RELATED"/>
    <property type="match status" value="1"/>
</dbReference>
<keyword evidence="3" id="KW-0805">Transcription regulation</keyword>
<evidence type="ECO:0000256" key="3">
    <source>
        <dbReference type="ARBA" id="ARBA00023015"/>
    </source>
</evidence>
<dbReference type="InterPro" id="IPR046347">
    <property type="entry name" value="bZIP_sf"/>
</dbReference>
<dbReference type="Proteomes" id="UP001224775">
    <property type="component" value="Unassembled WGS sequence"/>
</dbReference>
<feature type="domain" description="BZIP" evidence="9">
    <location>
        <begin position="430"/>
        <end position="468"/>
    </location>
</feature>
<evidence type="ECO:0000256" key="8">
    <source>
        <dbReference type="SAM" id="MobiDB-lite"/>
    </source>
</evidence>
<keyword evidence="11" id="KW-1185">Reference proteome</keyword>
<evidence type="ECO:0000313" key="11">
    <source>
        <dbReference type="Proteomes" id="UP001224775"/>
    </source>
</evidence>
<evidence type="ECO:0000256" key="2">
    <source>
        <dbReference type="ARBA" id="ARBA00007163"/>
    </source>
</evidence>
<proteinExistence type="inferred from homology"/>
<evidence type="ECO:0000256" key="4">
    <source>
        <dbReference type="ARBA" id="ARBA00023125"/>
    </source>
</evidence>
<evidence type="ECO:0000256" key="6">
    <source>
        <dbReference type="ARBA" id="ARBA00023242"/>
    </source>
</evidence>
<feature type="region of interest" description="Disordered" evidence="8">
    <location>
        <begin position="146"/>
        <end position="204"/>
    </location>
</feature>
<sequence>MHMSIDYCTSPLSDTTMDGMKQEHQNMSYGKATAAVASGGAQWEIEEDHLLYYFLGGETSNDTLLEADTAVERDAANGSVAENTEPRSNRPASQPSSSNALGRLSQNQTGMSRQDDLSYNNVGATGSSSSGQLRVHFSDDSLAAYQARQGGHPGGHPAGCNPPTARTASQQRRFSDSSAQNPSAGSNGSLHKVPSTTSTARSSNSSLTNLAAALALGAPPHQVMIMQQQLQAREESKAGATSPYQLPITPLSSMMSTSQECMMLPPPPRFPSQQQLHMVQHQHVQAQQMQQEQQHQNQQPQQAQMPQPMIHPHWNQQGNGTTLPGTTQQAMPLNHNQFSQTPHAGFPDPNSVTGSVLSQPPQPQSQAQQQIHIGVNGQTIPVTAVSGSNGSIFYQIDPNVTSSANLRYFTKAINEVSKPVEQKEDPAILAEKRQRRLARNRESARQSRRRKKERLVNLGAKVNQLQRQLEGEVRQKIQSMEAGLSRKRSVQVQGWIEGGGQSIDELTEILQSTGVNCPIRRAVIAHQYDFLRQSFFSGHSQFSVWLMRQPHSCFTASNHLKPMPLPDKDPSKKSTAGTRANSKLVGEKLFGDEKEKNDGKGVTCEANNKLLLWPLYCYEVGMTMEQEDRIVNQAHAEFHEVPKFQPKLQQIHTSRSVTNQMQNTMLCLSQVSSQRHESLLDILTPAQTIALLQWTKQNKQRASVIMERQVEADRRPSSLEDALQKLEGVRLQMNSTLP</sequence>
<evidence type="ECO:0000313" key="10">
    <source>
        <dbReference type="EMBL" id="KAK1746503.1"/>
    </source>
</evidence>
<comment type="caution">
    <text evidence="10">The sequence shown here is derived from an EMBL/GenBank/DDBJ whole genome shotgun (WGS) entry which is preliminary data.</text>
</comment>
<reference evidence="10" key="1">
    <citation type="submission" date="2023-06" db="EMBL/GenBank/DDBJ databases">
        <title>Survivors Of The Sea: Transcriptome response of Skeletonema marinoi to long-term dormancy.</title>
        <authorList>
            <person name="Pinder M.I.M."/>
            <person name="Kourtchenko O."/>
            <person name="Robertson E.K."/>
            <person name="Larsson T."/>
            <person name="Maumus F."/>
            <person name="Osuna-Cruz C.M."/>
            <person name="Vancaester E."/>
            <person name="Stenow R."/>
            <person name="Vandepoele K."/>
            <person name="Ploug H."/>
            <person name="Bruchert V."/>
            <person name="Godhe A."/>
            <person name="Topel M."/>
        </authorList>
    </citation>
    <scope>NUCLEOTIDE SEQUENCE</scope>
    <source>
        <strain evidence="10">R05AC</strain>
    </source>
</reference>
<dbReference type="SUPFAM" id="SSF57959">
    <property type="entry name" value="Leucine zipper domain"/>
    <property type="match status" value="1"/>
</dbReference>
<organism evidence="10 11">
    <name type="scientific">Skeletonema marinoi</name>
    <dbReference type="NCBI Taxonomy" id="267567"/>
    <lineage>
        <taxon>Eukaryota</taxon>
        <taxon>Sar</taxon>
        <taxon>Stramenopiles</taxon>
        <taxon>Ochrophyta</taxon>
        <taxon>Bacillariophyta</taxon>
        <taxon>Coscinodiscophyceae</taxon>
        <taxon>Thalassiosirophycidae</taxon>
        <taxon>Thalassiosirales</taxon>
        <taxon>Skeletonemataceae</taxon>
        <taxon>Skeletonema</taxon>
        <taxon>Skeletonema marinoi-dohrnii complex</taxon>
    </lineage>
</organism>
<keyword evidence="5" id="KW-0804">Transcription</keyword>
<protein>
    <recommendedName>
        <fullName evidence="9">BZIP domain-containing protein</fullName>
    </recommendedName>
</protein>
<evidence type="ECO:0000256" key="5">
    <source>
        <dbReference type="ARBA" id="ARBA00023163"/>
    </source>
</evidence>
<dbReference type="EMBL" id="JATAAI010000004">
    <property type="protein sequence ID" value="KAK1746503.1"/>
    <property type="molecule type" value="Genomic_DNA"/>
</dbReference>
<dbReference type="SMART" id="SM00338">
    <property type="entry name" value="BRLZ"/>
    <property type="match status" value="1"/>
</dbReference>
<gene>
    <name evidence="10" type="ORF">QTG54_003110</name>
</gene>
<dbReference type="CDD" id="cd14811">
    <property type="entry name" value="bZIP_u2"/>
    <property type="match status" value="1"/>
</dbReference>
<feature type="compositionally biased region" description="Polar residues" evidence="8">
    <location>
        <begin position="90"/>
        <end position="132"/>
    </location>
</feature>
<dbReference type="GO" id="GO:0003677">
    <property type="term" value="F:DNA binding"/>
    <property type="evidence" value="ECO:0007669"/>
    <property type="project" value="UniProtKB-KW"/>
</dbReference>
<accession>A0AAD9DI73</accession>
<dbReference type="InterPro" id="IPR004827">
    <property type="entry name" value="bZIP"/>
</dbReference>
<keyword evidence="7" id="KW-0175">Coiled coil</keyword>
<feature type="compositionally biased region" description="Polar residues" evidence="8">
    <location>
        <begin position="314"/>
        <end position="342"/>
    </location>
</feature>
<comment type="similarity">
    <text evidence="2">Belongs to the bZIP family.</text>
</comment>
<dbReference type="GO" id="GO:0003700">
    <property type="term" value="F:DNA-binding transcription factor activity"/>
    <property type="evidence" value="ECO:0007669"/>
    <property type="project" value="InterPro"/>
</dbReference>
<feature type="region of interest" description="Disordered" evidence="8">
    <location>
        <begin position="76"/>
        <end position="133"/>
    </location>
</feature>
<dbReference type="Gene3D" id="1.20.5.170">
    <property type="match status" value="1"/>
</dbReference>
<evidence type="ECO:0000256" key="7">
    <source>
        <dbReference type="SAM" id="Coils"/>
    </source>
</evidence>
<evidence type="ECO:0000256" key="1">
    <source>
        <dbReference type="ARBA" id="ARBA00004123"/>
    </source>
</evidence>
<feature type="coiled-coil region" evidence="7">
    <location>
        <begin position="448"/>
        <end position="475"/>
    </location>
</feature>
<feature type="compositionally biased region" description="Polar residues" evidence="8">
    <location>
        <begin position="164"/>
        <end position="189"/>
    </location>
</feature>
<dbReference type="GO" id="GO:0005634">
    <property type="term" value="C:nucleus"/>
    <property type="evidence" value="ECO:0007669"/>
    <property type="project" value="UniProtKB-SubCell"/>
</dbReference>
<comment type="subcellular location">
    <subcellularLocation>
        <location evidence="1">Nucleus</location>
    </subcellularLocation>
</comment>
<keyword evidence="6" id="KW-0539">Nucleus</keyword>
<dbReference type="AlphaFoldDB" id="A0AAD9DI73"/>
<feature type="region of interest" description="Disordered" evidence="8">
    <location>
        <begin position="558"/>
        <end position="579"/>
    </location>
</feature>
<dbReference type="Pfam" id="PF00170">
    <property type="entry name" value="bZIP_1"/>
    <property type="match status" value="1"/>
</dbReference>
<dbReference type="PROSITE" id="PS00036">
    <property type="entry name" value="BZIP_BASIC"/>
    <property type="match status" value="1"/>
</dbReference>